<sequence>MFRWGVLSTAKIGREQLLPAIADSTNGVVAAIASRDVAKARALADRFGAPYAFGSYDELLASDAVDGVYIPLPTSQHLEWAAKAAEAGKHVLVEKPLALNAADIAPLIEIRKRNKVIVSEAFMVTYHPQWLKVRDLIASGAIGKLRHVQGAFSYFNVDPNNMRNQLDLGGGALPDIGVYPTVSTRFSTGKEPLRVQASIERDPKFGTDIYSSVRADFGGFELSFYLSTQLANRQLMVFHGDKGFIEVRSPFNAGLYEQERVELHNAGHNETTVFHFSGAKQYRLEVEAFVRAAQGGSDHVFSLEESVLNQKVIDAIFRAGEHDGWEAV</sequence>
<dbReference type="InterPro" id="IPR055170">
    <property type="entry name" value="GFO_IDH_MocA-like_dom"/>
</dbReference>
<dbReference type="Gene3D" id="3.30.360.10">
    <property type="entry name" value="Dihydrodipicolinate Reductase, domain 2"/>
    <property type="match status" value="1"/>
</dbReference>
<feature type="domain" description="GFO/IDH/MocA-like oxidoreductase" evidence="4">
    <location>
        <begin position="130"/>
        <end position="246"/>
    </location>
</feature>
<dbReference type="SUPFAM" id="SSF51735">
    <property type="entry name" value="NAD(P)-binding Rossmann-fold domains"/>
    <property type="match status" value="1"/>
</dbReference>
<reference evidence="5 6" key="1">
    <citation type="submission" date="2020-08" db="EMBL/GenBank/DDBJ databases">
        <title>Genomic Encyclopedia of Type Strains, Phase IV (KMG-IV): sequencing the most valuable type-strain genomes for metagenomic binning, comparative biology and taxonomic classification.</title>
        <authorList>
            <person name="Goeker M."/>
        </authorList>
    </citation>
    <scope>NUCLEOTIDE SEQUENCE [LARGE SCALE GENOMIC DNA]</scope>
    <source>
        <strain evidence="5 6">DSM 7050</strain>
    </source>
</reference>
<comment type="caution">
    <text evidence="5">The sequence shown here is derived from an EMBL/GenBank/DDBJ whole genome shotgun (WGS) entry which is preliminary data.</text>
</comment>
<dbReference type="InterPro" id="IPR050984">
    <property type="entry name" value="Gfo/Idh/MocA_domain"/>
</dbReference>
<organism evidence="5 6">
    <name type="scientific">Aminobacter niigataensis</name>
    <dbReference type="NCBI Taxonomy" id="83265"/>
    <lineage>
        <taxon>Bacteria</taxon>
        <taxon>Pseudomonadati</taxon>
        <taxon>Pseudomonadota</taxon>
        <taxon>Alphaproteobacteria</taxon>
        <taxon>Hyphomicrobiales</taxon>
        <taxon>Phyllobacteriaceae</taxon>
        <taxon>Aminobacter</taxon>
    </lineage>
</organism>
<dbReference type="Gene3D" id="3.40.50.720">
    <property type="entry name" value="NAD(P)-binding Rossmann-like Domain"/>
    <property type="match status" value="1"/>
</dbReference>
<dbReference type="SUPFAM" id="SSF55347">
    <property type="entry name" value="Glyceraldehyde-3-phosphate dehydrogenase-like, C-terminal domain"/>
    <property type="match status" value="1"/>
</dbReference>
<evidence type="ECO:0000256" key="2">
    <source>
        <dbReference type="ARBA" id="ARBA00023002"/>
    </source>
</evidence>
<dbReference type="InterPro" id="IPR000683">
    <property type="entry name" value="Gfo/Idh/MocA-like_OxRdtase_N"/>
</dbReference>
<evidence type="ECO:0000256" key="1">
    <source>
        <dbReference type="ARBA" id="ARBA00010928"/>
    </source>
</evidence>
<name>A0ABR6L4A1_9HYPH</name>
<dbReference type="RefSeq" id="WP_183263288.1">
    <property type="nucleotide sequence ID" value="NZ_BAAAVZ010000001.1"/>
</dbReference>
<gene>
    <name evidence="5" type="ORF">GGQ99_003223</name>
</gene>
<evidence type="ECO:0000313" key="6">
    <source>
        <dbReference type="Proteomes" id="UP000539538"/>
    </source>
</evidence>
<dbReference type="Pfam" id="PF22725">
    <property type="entry name" value="GFO_IDH_MocA_C3"/>
    <property type="match status" value="1"/>
</dbReference>
<dbReference type="InterPro" id="IPR036291">
    <property type="entry name" value="NAD(P)-bd_dom_sf"/>
</dbReference>
<accession>A0ABR6L4A1</accession>
<keyword evidence="6" id="KW-1185">Reference proteome</keyword>
<comment type="similarity">
    <text evidence="1">Belongs to the Gfo/Idh/MocA family.</text>
</comment>
<evidence type="ECO:0000313" key="5">
    <source>
        <dbReference type="EMBL" id="MBB4651456.1"/>
    </source>
</evidence>
<dbReference type="PANTHER" id="PTHR22604">
    <property type="entry name" value="OXIDOREDUCTASES"/>
    <property type="match status" value="1"/>
</dbReference>
<protein>
    <submittedName>
        <fullName evidence="5">Dehydrogenase</fullName>
    </submittedName>
</protein>
<dbReference type="Proteomes" id="UP000539538">
    <property type="component" value="Unassembled WGS sequence"/>
</dbReference>
<proteinExistence type="inferred from homology"/>
<dbReference type="Pfam" id="PF01408">
    <property type="entry name" value="GFO_IDH_MocA"/>
    <property type="match status" value="1"/>
</dbReference>
<evidence type="ECO:0000259" key="4">
    <source>
        <dbReference type="Pfam" id="PF22725"/>
    </source>
</evidence>
<dbReference type="EMBL" id="JACHOT010000004">
    <property type="protein sequence ID" value="MBB4651456.1"/>
    <property type="molecule type" value="Genomic_DNA"/>
</dbReference>
<feature type="domain" description="Gfo/Idh/MocA-like oxidoreductase N-terminal" evidence="3">
    <location>
        <begin position="2"/>
        <end position="121"/>
    </location>
</feature>
<evidence type="ECO:0000259" key="3">
    <source>
        <dbReference type="Pfam" id="PF01408"/>
    </source>
</evidence>
<dbReference type="PANTHER" id="PTHR22604:SF105">
    <property type="entry name" value="TRANS-1,2-DIHYDROBENZENE-1,2-DIOL DEHYDROGENASE"/>
    <property type="match status" value="1"/>
</dbReference>
<keyword evidence="2" id="KW-0560">Oxidoreductase</keyword>